<proteinExistence type="predicted"/>
<evidence type="ECO:0000313" key="3">
    <source>
        <dbReference type="Proteomes" id="UP001141327"/>
    </source>
</evidence>
<keyword evidence="3" id="KW-1185">Reference proteome</keyword>
<gene>
    <name evidence="2" type="ORF">PAPYR_2786</name>
</gene>
<sequence length="389" mass="41746">MTHNPKEAVKFLTSLIERPSNLDEACTAPFSFVGDVLQAVVEDATGNDPFELYKNRLQAAIEMVMARRGKKEDDETAGEEATSAPVPTDPEERTEYLNTILVHIFNVATSPSSRAVSTPNPKKRGSSNNELASPAALAVLAALAAVSLPHAREVASLCRQLGVGLSRITNSALKGGPLVIRHGYLALCCAMLSHGDALFTRSLLTMRPVAMALWKPMATRDTADGMEKSTWGCGRAVDLGAGSVPAVTVAHEEQCQYAPRQVPADPPQGLAERLVFSARDELEEVPNRLSRDAPGGPEEKGSVVEPRRLAVAPILGELPVPRFARPSLAGAHQQVGSEVAQVGRDSRLELLRDLGCLACVAAESWTTTFRPAAVRALAKARSTWSWRFT</sequence>
<protein>
    <submittedName>
        <fullName evidence="2">Uncharacterized protein</fullName>
    </submittedName>
</protein>
<evidence type="ECO:0000256" key="1">
    <source>
        <dbReference type="SAM" id="MobiDB-lite"/>
    </source>
</evidence>
<dbReference type="Proteomes" id="UP001141327">
    <property type="component" value="Unassembled WGS sequence"/>
</dbReference>
<dbReference type="EMBL" id="JAPMOS010000010">
    <property type="protein sequence ID" value="KAJ4460940.1"/>
    <property type="molecule type" value="Genomic_DNA"/>
</dbReference>
<reference evidence="2" key="1">
    <citation type="journal article" date="2022" name="bioRxiv">
        <title>Genomics of Preaxostyla Flagellates Illuminates Evolutionary Transitions and the Path Towards Mitochondrial Loss.</title>
        <authorList>
            <person name="Novak L.V.F."/>
            <person name="Treitli S.C."/>
            <person name="Pyrih J."/>
            <person name="Halakuc P."/>
            <person name="Pipaliya S.V."/>
            <person name="Vacek V."/>
            <person name="Brzon O."/>
            <person name="Soukal P."/>
            <person name="Eme L."/>
            <person name="Dacks J.B."/>
            <person name="Karnkowska A."/>
            <person name="Elias M."/>
            <person name="Hampl V."/>
        </authorList>
    </citation>
    <scope>NUCLEOTIDE SEQUENCE</scope>
    <source>
        <strain evidence="2">RCP-MX</strain>
    </source>
</reference>
<name>A0ABQ8UTR3_9EUKA</name>
<organism evidence="2 3">
    <name type="scientific">Paratrimastix pyriformis</name>
    <dbReference type="NCBI Taxonomy" id="342808"/>
    <lineage>
        <taxon>Eukaryota</taxon>
        <taxon>Metamonada</taxon>
        <taxon>Preaxostyla</taxon>
        <taxon>Paratrimastigidae</taxon>
        <taxon>Paratrimastix</taxon>
    </lineage>
</organism>
<feature type="region of interest" description="Disordered" evidence="1">
    <location>
        <begin position="68"/>
        <end position="91"/>
    </location>
</feature>
<accession>A0ABQ8UTR3</accession>
<evidence type="ECO:0000313" key="2">
    <source>
        <dbReference type="EMBL" id="KAJ4460940.1"/>
    </source>
</evidence>
<comment type="caution">
    <text evidence="2">The sequence shown here is derived from an EMBL/GenBank/DDBJ whole genome shotgun (WGS) entry which is preliminary data.</text>
</comment>